<evidence type="ECO:0000313" key="3">
    <source>
        <dbReference type="EMBL" id="EPX75387.1"/>
    </source>
</evidence>
<feature type="active site" description="Proton donor/acceptor" evidence="1">
    <location>
        <position position="97"/>
    </location>
</feature>
<dbReference type="HOGENOM" id="CLU_039184_1_2_1"/>
<feature type="active site" description="Tele-phosphohistidine intermediate" evidence="1">
    <location>
        <position position="17"/>
    </location>
</feature>
<dbReference type="Proteomes" id="UP000016088">
    <property type="component" value="Unassembled WGS sequence"/>
</dbReference>
<protein>
    <submittedName>
        <fullName evidence="3">Phosphoglycerate mutase family protein</fullName>
    </submittedName>
</protein>
<accession>S9Q5P6</accession>
<dbReference type="SUPFAM" id="SSF53254">
    <property type="entry name" value="Phosphoglycerate mutase-like"/>
    <property type="match status" value="1"/>
</dbReference>
<dbReference type="GO" id="GO:0016791">
    <property type="term" value="F:phosphatase activity"/>
    <property type="evidence" value="ECO:0007669"/>
    <property type="project" value="TreeGrafter"/>
</dbReference>
<feature type="binding site" evidence="2">
    <location>
        <begin position="16"/>
        <end position="23"/>
    </location>
    <ligand>
        <name>substrate</name>
    </ligand>
</feature>
<dbReference type="PANTHER" id="PTHR48100:SF54">
    <property type="entry name" value="PHOSPHATASE SPAC5H10.03-RELATED"/>
    <property type="match status" value="1"/>
</dbReference>
<dbReference type="SMART" id="SM00855">
    <property type="entry name" value="PGAM"/>
    <property type="match status" value="1"/>
</dbReference>
<dbReference type="EMBL" id="KE503206">
    <property type="protein sequence ID" value="EPX75387.1"/>
    <property type="molecule type" value="Genomic_DNA"/>
</dbReference>
<dbReference type="PROSITE" id="PS00175">
    <property type="entry name" value="PG_MUTASE"/>
    <property type="match status" value="1"/>
</dbReference>
<dbReference type="Gene3D" id="3.40.50.1240">
    <property type="entry name" value="Phosphoglycerate mutase-like"/>
    <property type="match status" value="1"/>
</dbReference>
<dbReference type="OMA" id="RTIQTMY"/>
<dbReference type="RefSeq" id="XP_013017829.1">
    <property type="nucleotide sequence ID" value="XM_013162375.1"/>
</dbReference>
<feature type="binding site" evidence="2">
    <location>
        <position position="69"/>
    </location>
    <ligand>
        <name>substrate</name>
    </ligand>
</feature>
<organism evidence="3 4">
    <name type="scientific">Schizosaccharomyces octosporus (strain yFS286)</name>
    <name type="common">Fission yeast</name>
    <name type="synonym">Octosporomyces octosporus</name>
    <dbReference type="NCBI Taxonomy" id="483514"/>
    <lineage>
        <taxon>Eukaryota</taxon>
        <taxon>Fungi</taxon>
        <taxon>Dikarya</taxon>
        <taxon>Ascomycota</taxon>
        <taxon>Taphrinomycotina</taxon>
        <taxon>Schizosaccharomycetes</taxon>
        <taxon>Schizosaccharomycetales</taxon>
        <taxon>Schizosaccharomycetaceae</taxon>
        <taxon>Schizosaccharomyces</taxon>
    </lineage>
</organism>
<evidence type="ECO:0000256" key="2">
    <source>
        <dbReference type="PIRSR" id="PIRSR613078-2"/>
    </source>
</evidence>
<dbReference type="VEuPathDB" id="FungiDB:SOCG_04629"/>
<dbReference type="InterPro" id="IPR013078">
    <property type="entry name" value="His_Pase_superF_clade-1"/>
</dbReference>
<proteinExistence type="predicted"/>
<dbReference type="PANTHER" id="PTHR48100">
    <property type="entry name" value="BROAD-SPECIFICITY PHOSPHATASE YOR283W-RELATED"/>
    <property type="match status" value="1"/>
</dbReference>
<dbReference type="GeneID" id="25033591"/>
<sequence length="215" mass="24797">MVEKSSPQAKTVYIVRHGQAEHNVGPDEDHRIRDPNLTQLGRSQADELREKLSQHPISFDLIVCSPMRRTLQTMEIGLRDSLQTGIIPIDICPLVEEAGDWPCDIGLEVEETAQKFPKYNFKACQDGVYPAREGIYRGDYESNMQRATKALEYIKNLPQKEIVVVTHSVFIRFLLRQQKPEEDLNFMPSEKVFKNCECRKYSLDFKDDELQLIPA</sequence>
<dbReference type="CDD" id="cd07067">
    <property type="entry name" value="HP_PGM_like"/>
    <property type="match status" value="1"/>
</dbReference>
<dbReference type="OrthoDB" id="496981at2759"/>
<dbReference type="GO" id="GO:0005737">
    <property type="term" value="C:cytoplasm"/>
    <property type="evidence" value="ECO:0007669"/>
    <property type="project" value="TreeGrafter"/>
</dbReference>
<dbReference type="Pfam" id="PF00300">
    <property type="entry name" value="His_Phos_1"/>
    <property type="match status" value="1"/>
</dbReference>
<gene>
    <name evidence="3" type="ORF">SOCG_04629</name>
</gene>
<dbReference type="InterPro" id="IPR029033">
    <property type="entry name" value="His_PPase_superfam"/>
</dbReference>
<evidence type="ECO:0000256" key="1">
    <source>
        <dbReference type="PIRSR" id="PIRSR613078-1"/>
    </source>
</evidence>
<evidence type="ECO:0000313" key="4">
    <source>
        <dbReference type="Proteomes" id="UP000016088"/>
    </source>
</evidence>
<reference evidence="3 4" key="1">
    <citation type="journal article" date="2011" name="Science">
        <title>Comparative functional genomics of the fission yeasts.</title>
        <authorList>
            <person name="Rhind N."/>
            <person name="Chen Z."/>
            <person name="Yassour M."/>
            <person name="Thompson D.A."/>
            <person name="Haas B.J."/>
            <person name="Habib N."/>
            <person name="Wapinski I."/>
            <person name="Roy S."/>
            <person name="Lin M.F."/>
            <person name="Heiman D.I."/>
            <person name="Young S.K."/>
            <person name="Furuya K."/>
            <person name="Guo Y."/>
            <person name="Pidoux A."/>
            <person name="Chen H.M."/>
            <person name="Robbertse B."/>
            <person name="Goldberg J.M."/>
            <person name="Aoki K."/>
            <person name="Bayne E.H."/>
            <person name="Berlin A.M."/>
            <person name="Desjardins C.A."/>
            <person name="Dobbs E."/>
            <person name="Dukaj L."/>
            <person name="Fan L."/>
            <person name="FitzGerald M.G."/>
            <person name="French C."/>
            <person name="Gujja S."/>
            <person name="Hansen K."/>
            <person name="Keifenheim D."/>
            <person name="Levin J.Z."/>
            <person name="Mosher R.A."/>
            <person name="Mueller C.A."/>
            <person name="Pfiffner J."/>
            <person name="Priest M."/>
            <person name="Russ C."/>
            <person name="Smialowska A."/>
            <person name="Swoboda P."/>
            <person name="Sykes S.M."/>
            <person name="Vaughn M."/>
            <person name="Vengrova S."/>
            <person name="Yoder R."/>
            <person name="Zeng Q."/>
            <person name="Allshire R."/>
            <person name="Baulcombe D."/>
            <person name="Birren B.W."/>
            <person name="Brown W."/>
            <person name="Ekwall K."/>
            <person name="Kellis M."/>
            <person name="Leatherwood J."/>
            <person name="Levin H."/>
            <person name="Margalit H."/>
            <person name="Martienssen R."/>
            <person name="Nieduszynski C.A."/>
            <person name="Spatafora J.W."/>
            <person name="Friedman N."/>
            <person name="Dalgaard J.Z."/>
            <person name="Baumann P."/>
            <person name="Niki H."/>
            <person name="Regev A."/>
            <person name="Nusbaum C."/>
        </authorList>
    </citation>
    <scope>NUCLEOTIDE SEQUENCE [LARGE SCALE GENOMIC DNA]</scope>
    <source>
        <strain evidence="4">yFS286</strain>
    </source>
</reference>
<dbReference type="AlphaFoldDB" id="S9Q5P6"/>
<dbReference type="InterPro" id="IPR050275">
    <property type="entry name" value="PGM_Phosphatase"/>
</dbReference>
<dbReference type="eggNOG" id="KOG4754">
    <property type="taxonomic scope" value="Eukaryota"/>
</dbReference>
<dbReference type="InterPro" id="IPR001345">
    <property type="entry name" value="PG/BPGM_mutase_AS"/>
</dbReference>
<name>S9Q5P6_SCHOY</name>
<keyword evidence="4" id="KW-1185">Reference proteome</keyword>